<dbReference type="EMBL" id="CAJNYD010003317">
    <property type="protein sequence ID" value="CAF3498277.1"/>
    <property type="molecule type" value="Genomic_DNA"/>
</dbReference>
<dbReference type="EMBL" id="CAJOBO010000353">
    <property type="protein sequence ID" value="CAF4199807.1"/>
    <property type="molecule type" value="Genomic_DNA"/>
</dbReference>
<protein>
    <recommendedName>
        <fullName evidence="3">Saposin B-type domain-containing protein</fullName>
    </recommendedName>
</protein>
<dbReference type="PROSITE" id="PS50015">
    <property type="entry name" value="SAP_B"/>
    <property type="match status" value="1"/>
</dbReference>
<dbReference type="Proteomes" id="UP000663833">
    <property type="component" value="Unassembled WGS sequence"/>
</dbReference>
<feature type="chain" id="PRO_5035691488" description="Saposin B-type domain-containing protein" evidence="2">
    <location>
        <begin position="22"/>
        <end position="260"/>
    </location>
</feature>
<accession>A0A818H4D4</accession>
<reference evidence="5" key="1">
    <citation type="submission" date="2021-02" db="EMBL/GenBank/DDBJ databases">
        <authorList>
            <person name="Nowell W R."/>
        </authorList>
    </citation>
    <scope>NUCLEOTIDE SEQUENCE</scope>
</reference>
<evidence type="ECO:0000313" key="4">
    <source>
        <dbReference type="EMBL" id="CAF3400010.1"/>
    </source>
</evidence>
<evidence type="ECO:0000256" key="2">
    <source>
        <dbReference type="SAM" id="SignalP"/>
    </source>
</evidence>
<dbReference type="AlphaFoldDB" id="A0A818H4D4"/>
<proteinExistence type="predicted"/>
<dbReference type="Proteomes" id="UP000663869">
    <property type="component" value="Unassembled WGS sequence"/>
</dbReference>
<evidence type="ECO:0000256" key="1">
    <source>
        <dbReference type="ARBA" id="ARBA00023157"/>
    </source>
</evidence>
<evidence type="ECO:0000313" key="6">
    <source>
        <dbReference type="EMBL" id="CAF4199807.1"/>
    </source>
</evidence>
<keyword evidence="2" id="KW-0732">Signal</keyword>
<comment type="caution">
    <text evidence="5">The sequence shown here is derived from an EMBL/GenBank/DDBJ whole genome shotgun (WGS) entry which is preliminary data.</text>
</comment>
<dbReference type="InterPro" id="IPR008139">
    <property type="entry name" value="SaposinB_dom"/>
</dbReference>
<evidence type="ECO:0000313" key="7">
    <source>
        <dbReference type="EMBL" id="CAF4331759.1"/>
    </source>
</evidence>
<dbReference type="EMBL" id="CAJOBQ010000338">
    <property type="protein sequence ID" value="CAF4331759.1"/>
    <property type="molecule type" value="Genomic_DNA"/>
</dbReference>
<gene>
    <name evidence="4" type="ORF">FME351_LOCUS8971</name>
    <name evidence="6" type="ORF">HFQ381_LOCUS7398</name>
    <name evidence="5" type="ORF">LUA448_LOCUS25125</name>
    <name evidence="7" type="ORF">TSG867_LOCUS8260</name>
</gene>
<organism evidence="5 8">
    <name type="scientific">Rotaria socialis</name>
    <dbReference type="NCBI Taxonomy" id="392032"/>
    <lineage>
        <taxon>Eukaryota</taxon>
        <taxon>Metazoa</taxon>
        <taxon>Spiralia</taxon>
        <taxon>Gnathifera</taxon>
        <taxon>Rotifera</taxon>
        <taxon>Eurotatoria</taxon>
        <taxon>Bdelloidea</taxon>
        <taxon>Philodinida</taxon>
        <taxon>Philodinidae</taxon>
        <taxon>Rotaria</taxon>
    </lineage>
</organism>
<dbReference type="EMBL" id="CAJNYU010000955">
    <property type="protein sequence ID" value="CAF3400010.1"/>
    <property type="molecule type" value="Genomic_DNA"/>
</dbReference>
<name>A0A818H4D4_9BILA</name>
<dbReference type="Proteomes" id="UP000663862">
    <property type="component" value="Unassembled WGS sequence"/>
</dbReference>
<evidence type="ECO:0000313" key="8">
    <source>
        <dbReference type="Proteomes" id="UP000663833"/>
    </source>
</evidence>
<dbReference type="Proteomes" id="UP000663851">
    <property type="component" value="Unassembled WGS sequence"/>
</dbReference>
<evidence type="ECO:0000313" key="5">
    <source>
        <dbReference type="EMBL" id="CAF3498277.1"/>
    </source>
</evidence>
<feature type="domain" description="Saposin B-type" evidence="3">
    <location>
        <begin position="45"/>
        <end position="132"/>
    </location>
</feature>
<keyword evidence="1" id="KW-1015">Disulfide bond</keyword>
<evidence type="ECO:0000259" key="3">
    <source>
        <dbReference type="PROSITE" id="PS50015"/>
    </source>
</evidence>
<feature type="signal peptide" evidence="2">
    <location>
        <begin position="1"/>
        <end position="21"/>
    </location>
</feature>
<sequence length="260" mass="28304">MYKILSIILLVVVVAVGFSNATRSFNTPSKNFERLTTDDREKNVDLDLCPMCINEAVAAINVILNAILDEGILADCNKLCSIVANKSSSFIGTMCDLACDALGIDEFIHFIIAADPDPIWYCEIARLCPINDNGDAKFVKFSVLPSTGPQGTTFVIDCSFKSLNGTGTSMLRLDITDPTNETDSNDFLIEAKKPGTYSEKIGLKTLTALNCDPTKRICDSFLVGTYNVTAQFCNGECDSHHPHSGNYDLGKASFTVTKKK</sequence>